<feature type="transmembrane region" description="Helical" evidence="8">
    <location>
        <begin position="59"/>
        <end position="92"/>
    </location>
</feature>
<dbReference type="RefSeq" id="WP_217084528.1">
    <property type="nucleotide sequence ID" value="NZ_CAJHCY010000004.1"/>
</dbReference>
<feature type="transmembrane region" description="Helical" evidence="8">
    <location>
        <begin position="284"/>
        <end position="301"/>
    </location>
</feature>
<protein>
    <submittedName>
        <fullName evidence="9">Glycosyltransferase family 4 protein</fullName>
    </submittedName>
</protein>
<gene>
    <name evidence="9" type="ORF">KTE52_01610</name>
</gene>
<dbReference type="Pfam" id="PF00953">
    <property type="entry name" value="Glycos_transf_4"/>
    <property type="match status" value="1"/>
</dbReference>
<feature type="transmembrane region" description="Helical" evidence="8">
    <location>
        <begin position="203"/>
        <end position="225"/>
    </location>
</feature>
<dbReference type="GO" id="GO:0016780">
    <property type="term" value="F:phosphotransferase activity, for other substituted phosphate groups"/>
    <property type="evidence" value="ECO:0007669"/>
    <property type="project" value="InterPro"/>
</dbReference>
<name>A0AAP2HF91_9BURK</name>
<feature type="transmembrane region" description="Helical" evidence="8">
    <location>
        <begin position="231"/>
        <end position="251"/>
    </location>
</feature>
<dbReference type="EMBL" id="JAHPMX010000001">
    <property type="protein sequence ID" value="MBU9355029.1"/>
    <property type="molecule type" value="Genomic_DNA"/>
</dbReference>
<dbReference type="GO" id="GO:0005886">
    <property type="term" value="C:plasma membrane"/>
    <property type="evidence" value="ECO:0007669"/>
    <property type="project" value="UniProtKB-SubCell"/>
</dbReference>
<evidence type="ECO:0000256" key="6">
    <source>
        <dbReference type="ARBA" id="ARBA00023136"/>
    </source>
</evidence>
<keyword evidence="2" id="KW-1003">Cell membrane</keyword>
<dbReference type="AlphaFoldDB" id="A0AAP2HF91"/>
<evidence type="ECO:0000313" key="9">
    <source>
        <dbReference type="EMBL" id="MBU9355029.1"/>
    </source>
</evidence>
<reference evidence="9" key="1">
    <citation type="submission" date="2021-06" db="EMBL/GenBank/DDBJ databases">
        <title>A collection of bacterial strains from the Burkholderia cepacia Research Laboratory and Repository.</title>
        <authorList>
            <person name="Lipuma J."/>
            <person name="Spilker T."/>
        </authorList>
    </citation>
    <scope>NUCLEOTIDE SEQUENCE</scope>
    <source>
        <strain evidence="9">AU37435</strain>
    </source>
</reference>
<feature type="binding site" evidence="7">
    <location>
        <position position="207"/>
    </location>
    <ligand>
        <name>Mg(2+)</name>
        <dbReference type="ChEBI" id="CHEBI:18420"/>
    </ligand>
</feature>
<keyword evidence="7" id="KW-0460">Magnesium</keyword>
<feature type="transmembrane region" description="Helical" evidence="8">
    <location>
        <begin position="127"/>
        <end position="146"/>
    </location>
</feature>
<dbReference type="InterPro" id="IPR000715">
    <property type="entry name" value="Glycosyl_transferase_4"/>
</dbReference>
<feature type="transmembrane region" description="Helical" evidence="8">
    <location>
        <begin position="179"/>
        <end position="196"/>
    </location>
</feature>
<keyword evidence="3" id="KW-0808">Transferase</keyword>
<keyword evidence="6 8" id="KW-0472">Membrane</keyword>
<feature type="transmembrane region" description="Helical" evidence="8">
    <location>
        <begin position="104"/>
        <end position="121"/>
    </location>
</feature>
<proteinExistence type="predicted"/>
<dbReference type="PANTHER" id="PTHR22926:SF3">
    <property type="entry name" value="UNDECAPRENYL-PHOSPHATE ALPHA-N-ACETYLGLUCOSAMINYL 1-PHOSPHATE TRANSFERASE"/>
    <property type="match status" value="1"/>
</dbReference>
<dbReference type="GO" id="GO:0046872">
    <property type="term" value="F:metal ion binding"/>
    <property type="evidence" value="ECO:0007669"/>
    <property type="project" value="UniProtKB-KW"/>
</dbReference>
<feature type="transmembrane region" description="Helical" evidence="8">
    <location>
        <begin position="307"/>
        <end position="326"/>
    </location>
</feature>
<evidence type="ECO:0000256" key="3">
    <source>
        <dbReference type="ARBA" id="ARBA00022679"/>
    </source>
</evidence>
<feature type="binding site" evidence="7">
    <location>
        <position position="145"/>
    </location>
    <ligand>
        <name>Mg(2+)</name>
        <dbReference type="ChEBI" id="CHEBI:18420"/>
    </ligand>
</feature>
<comment type="cofactor">
    <cofactor evidence="7">
        <name>Mg(2+)</name>
        <dbReference type="ChEBI" id="CHEBI:18420"/>
    </cofactor>
</comment>
<evidence type="ECO:0000313" key="10">
    <source>
        <dbReference type="Proteomes" id="UP001196915"/>
    </source>
</evidence>
<keyword evidence="7" id="KW-0479">Metal-binding</keyword>
<evidence type="ECO:0000256" key="8">
    <source>
        <dbReference type="SAM" id="Phobius"/>
    </source>
</evidence>
<evidence type="ECO:0000256" key="4">
    <source>
        <dbReference type="ARBA" id="ARBA00022692"/>
    </source>
</evidence>
<dbReference type="GO" id="GO:0044038">
    <property type="term" value="P:cell wall macromolecule biosynthetic process"/>
    <property type="evidence" value="ECO:0007669"/>
    <property type="project" value="TreeGrafter"/>
</dbReference>
<dbReference type="PANTHER" id="PTHR22926">
    <property type="entry name" value="PHOSPHO-N-ACETYLMURAMOYL-PENTAPEPTIDE-TRANSFERASE"/>
    <property type="match status" value="1"/>
</dbReference>
<evidence type="ECO:0000256" key="1">
    <source>
        <dbReference type="ARBA" id="ARBA00004651"/>
    </source>
</evidence>
<organism evidence="9 10">
    <name type="scientific">Burkholderia multivorans</name>
    <dbReference type="NCBI Taxonomy" id="87883"/>
    <lineage>
        <taxon>Bacteria</taxon>
        <taxon>Pseudomonadati</taxon>
        <taxon>Pseudomonadota</taxon>
        <taxon>Betaproteobacteria</taxon>
        <taxon>Burkholderiales</taxon>
        <taxon>Burkholderiaceae</taxon>
        <taxon>Burkholderia</taxon>
        <taxon>Burkholderia cepacia complex</taxon>
    </lineage>
</organism>
<feature type="transmembrane region" description="Helical" evidence="8">
    <location>
        <begin position="12"/>
        <end position="33"/>
    </location>
</feature>
<feature type="transmembrane region" description="Helical" evidence="8">
    <location>
        <begin position="153"/>
        <end position="173"/>
    </location>
</feature>
<evidence type="ECO:0000256" key="7">
    <source>
        <dbReference type="PIRSR" id="PIRSR600715-1"/>
    </source>
</evidence>
<evidence type="ECO:0000256" key="2">
    <source>
        <dbReference type="ARBA" id="ARBA00022475"/>
    </source>
</evidence>
<dbReference type="Proteomes" id="UP001196915">
    <property type="component" value="Unassembled WGS sequence"/>
</dbReference>
<dbReference type="CDD" id="cd06854">
    <property type="entry name" value="GT_WbpL_WbcO_like"/>
    <property type="match status" value="1"/>
</dbReference>
<dbReference type="GO" id="GO:0009103">
    <property type="term" value="P:lipopolysaccharide biosynthetic process"/>
    <property type="evidence" value="ECO:0007669"/>
    <property type="project" value="TreeGrafter"/>
</dbReference>
<comment type="subcellular location">
    <subcellularLocation>
        <location evidence="1">Cell membrane</location>
        <topology evidence="1">Multi-pass membrane protein</topology>
    </subcellularLocation>
</comment>
<keyword evidence="4 8" id="KW-0812">Transmembrane</keyword>
<accession>A0AAP2HF91</accession>
<keyword evidence="5 8" id="KW-1133">Transmembrane helix</keyword>
<comment type="caution">
    <text evidence="9">The sequence shown here is derived from an EMBL/GenBank/DDBJ whole genome shotgun (WGS) entry which is preliminary data.</text>
</comment>
<evidence type="ECO:0000256" key="5">
    <source>
        <dbReference type="ARBA" id="ARBA00022989"/>
    </source>
</evidence>
<dbReference type="GO" id="GO:0071555">
    <property type="term" value="P:cell wall organization"/>
    <property type="evidence" value="ECO:0007669"/>
    <property type="project" value="TreeGrafter"/>
</dbReference>
<sequence length="343" mass="37235">MLNTTIASGSFLVALTWALCAMLVCAAILWGLLKTGVAWRLATDIPNDRSLHTLPIPRAGAWGVVPVAVVGIWMANPGLCWVATFAVFLALLSLLDDRRGLPARVRFCGHVAAVVALLNLYPSVQPWWATVAIAFVLVWLINLYNFMDGADGLAGGMTLFGFSGYAAGAVMSAHPSSSLAIAAVTVAGASLGFLVFNFHPARIFLGDAGSIALGFLAGAVGYLGWTDGVWPFWFPPVLFLPFIADASVTLLKRLIRREKFWHAHREHYYQRMVRLGVGHARTAILWYAVMIAGVGVALFGLDRSPVIQWVAVAGWACILICAGWAIDVRWQRFRKLTAARDEK</sequence>